<dbReference type="Gene3D" id="3.30.70.1070">
    <property type="entry name" value="Sporulation related repeat"/>
    <property type="match status" value="1"/>
</dbReference>
<dbReference type="PROSITE" id="PS51724">
    <property type="entry name" value="SPOR"/>
    <property type="match status" value="1"/>
</dbReference>
<dbReference type="InterPro" id="IPR036505">
    <property type="entry name" value="Amidase/PGRP_sf"/>
</dbReference>
<dbReference type="GO" id="GO:0042834">
    <property type="term" value="F:peptidoglycan binding"/>
    <property type="evidence" value="ECO:0007669"/>
    <property type="project" value="InterPro"/>
</dbReference>
<dbReference type="EMBL" id="VSSQ01115978">
    <property type="protein sequence ID" value="MPN51161.1"/>
    <property type="molecule type" value="Genomic_DNA"/>
</dbReference>
<organism evidence="2">
    <name type="scientific">bioreactor metagenome</name>
    <dbReference type="NCBI Taxonomy" id="1076179"/>
    <lineage>
        <taxon>unclassified sequences</taxon>
        <taxon>metagenomes</taxon>
        <taxon>ecological metagenomes</taxon>
    </lineage>
</organism>
<proteinExistence type="predicted"/>
<sequence>MKQYGVPFCNVVQHNHWSGKDCPRCIRRGEPYDWATFLAKVQGFFAVQAKPETAPQPQAEGVLWAVQTGAYRVRENAQAALAAMKARGYEAYITESGGLLRVQLGAFAARQNAYGYAKKLNEQSIEAFVTQKGN</sequence>
<accession>A0A645IIP5</accession>
<dbReference type="Pfam" id="PF05036">
    <property type="entry name" value="SPOR"/>
    <property type="match status" value="1"/>
</dbReference>
<feature type="domain" description="SPOR" evidence="1">
    <location>
        <begin position="58"/>
        <end position="132"/>
    </location>
</feature>
<dbReference type="SUPFAM" id="SSF55846">
    <property type="entry name" value="N-acetylmuramoyl-L-alanine amidase-like"/>
    <property type="match status" value="1"/>
</dbReference>
<evidence type="ECO:0000313" key="2">
    <source>
        <dbReference type="EMBL" id="MPN51161.1"/>
    </source>
</evidence>
<dbReference type="AlphaFoldDB" id="A0A645IIP5"/>
<dbReference type="SUPFAM" id="SSF110997">
    <property type="entry name" value="Sporulation related repeat"/>
    <property type="match status" value="1"/>
</dbReference>
<dbReference type="InterPro" id="IPR036680">
    <property type="entry name" value="SPOR-like_sf"/>
</dbReference>
<dbReference type="GO" id="GO:0009253">
    <property type="term" value="P:peptidoglycan catabolic process"/>
    <property type="evidence" value="ECO:0007669"/>
    <property type="project" value="InterPro"/>
</dbReference>
<dbReference type="InterPro" id="IPR007730">
    <property type="entry name" value="SPOR-like_dom"/>
</dbReference>
<comment type="caution">
    <text evidence="2">The sequence shown here is derived from an EMBL/GenBank/DDBJ whole genome shotgun (WGS) entry which is preliminary data.</text>
</comment>
<gene>
    <name evidence="2" type="ORF">SDC9_198803</name>
</gene>
<dbReference type="Gene3D" id="3.40.80.10">
    <property type="entry name" value="Peptidoglycan recognition protein-like"/>
    <property type="match status" value="1"/>
</dbReference>
<name>A0A645IIP5_9ZZZZ</name>
<evidence type="ECO:0000259" key="1">
    <source>
        <dbReference type="PROSITE" id="PS51724"/>
    </source>
</evidence>
<protein>
    <recommendedName>
        <fullName evidence="1">SPOR domain-containing protein</fullName>
    </recommendedName>
</protein>
<dbReference type="GO" id="GO:0008745">
    <property type="term" value="F:N-acetylmuramoyl-L-alanine amidase activity"/>
    <property type="evidence" value="ECO:0007669"/>
    <property type="project" value="InterPro"/>
</dbReference>
<reference evidence="2" key="1">
    <citation type="submission" date="2019-08" db="EMBL/GenBank/DDBJ databases">
        <authorList>
            <person name="Kucharzyk K."/>
            <person name="Murdoch R.W."/>
            <person name="Higgins S."/>
            <person name="Loffler F."/>
        </authorList>
    </citation>
    <scope>NUCLEOTIDE SEQUENCE</scope>
</reference>